<feature type="region of interest" description="Disordered" evidence="1">
    <location>
        <begin position="203"/>
        <end position="223"/>
    </location>
</feature>
<comment type="caution">
    <text evidence="2">The sequence shown here is derived from an EMBL/GenBank/DDBJ whole genome shotgun (WGS) entry which is preliminary data.</text>
</comment>
<evidence type="ECO:0000256" key="1">
    <source>
        <dbReference type="SAM" id="MobiDB-lite"/>
    </source>
</evidence>
<protein>
    <submittedName>
        <fullName evidence="2">Uncharacterized protein</fullName>
    </submittedName>
</protein>
<keyword evidence="3" id="KW-1185">Reference proteome</keyword>
<evidence type="ECO:0000313" key="3">
    <source>
        <dbReference type="Proteomes" id="UP001159364"/>
    </source>
</evidence>
<evidence type="ECO:0000313" key="2">
    <source>
        <dbReference type="EMBL" id="KAJ8759349.1"/>
    </source>
</evidence>
<reference evidence="2 3" key="1">
    <citation type="submission" date="2021-09" db="EMBL/GenBank/DDBJ databases">
        <title>Genomic insights and catalytic innovation underlie evolution of tropane alkaloids biosynthesis.</title>
        <authorList>
            <person name="Wang Y.-J."/>
            <person name="Tian T."/>
            <person name="Huang J.-P."/>
            <person name="Huang S.-X."/>
        </authorList>
    </citation>
    <scope>NUCLEOTIDE SEQUENCE [LARGE SCALE GENOMIC DNA]</scope>
    <source>
        <strain evidence="2">KIB-2018</strain>
        <tissue evidence="2">Leaf</tissue>
    </source>
</reference>
<dbReference type="Proteomes" id="UP001159364">
    <property type="component" value="Linkage Group LG07"/>
</dbReference>
<name>A0AAV8SYY8_9ROSI</name>
<dbReference type="InterPro" id="IPR040256">
    <property type="entry name" value="At4g02000-like"/>
</dbReference>
<dbReference type="PANTHER" id="PTHR31286:SF99">
    <property type="entry name" value="DUF4283 DOMAIN-CONTAINING PROTEIN"/>
    <property type="match status" value="1"/>
</dbReference>
<proteinExistence type="predicted"/>
<gene>
    <name evidence="2" type="ORF">K2173_006869</name>
</gene>
<accession>A0AAV8SYY8</accession>
<sequence length="223" mass="24289">MRKFCLEYEGNDYLRPKVLVDDDIAQEVSAASAVGTPIKVDRQMSMATKGRFARVCVELNLKQPLVSKVFIGGAWRHVKYEGILGFNSGCGRVNHRIEHYMEVEDRVVLKVDKGLVGPSKRISSVSGAYGSKSILLVEMPVLAMIDNVGGGVVAKLVLNEPKPPDLIADDIIMCEKPVVLLETLANNVDCVVNNVVLSKTDDDISDSNGDCGGRYRGRSPPKS</sequence>
<dbReference type="AlphaFoldDB" id="A0AAV8SYY8"/>
<organism evidence="2 3">
    <name type="scientific">Erythroxylum novogranatense</name>
    <dbReference type="NCBI Taxonomy" id="1862640"/>
    <lineage>
        <taxon>Eukaryota</taxon>
        <taxon>Viridiplantae</taxon>
        <taxon>Streptophyta</taxon>
        <taxon>Embryophyta</taxon>
        <taxon>Tracheophyta</taxon>
        <taxon>Spermatophyta</taxon>
        <taxon>Magnoliopsida</taxon>
        <taxon>eudicotyledons</taxon>
        <taxon>Gunneridae</taxon>
        <taxon>Pentapetalae</taxon>
        <taxon>rosids</taxon>
        <taxon>fabids</taxon>
        <taxon>Malpighiales</taxon>
        <taxon>Erythroxylaceae</taxon>
        <taxon>Erythroxylum</taxon>
    </lineage>
</organism>
<dbReference type="EMBL" id="JAIWQS010000007">
    <property type="protein sequence ID" value="KAJ8759349.1"/>
    <property type="molecule type" value="Genomic_DNA"/>
</dbReference>
<dbReference type="PANTHER" id="PTHR31286">
    <property type="entry name" value="GLYCINE-RICH CELL WALL STRUCTURAL PROTEIN 1.8-LIKE"/>
    <property type="match status" value="1"/>
</dbReference>